<evidence type="ECO:0000313" key="2">
    <source>
        <dbReference type="Proteomes" id="UP000298058"/>
    </source>
</evidence>
<reference evidence="1" key="1">
    <citation type="journal article" date="2019" name="PLoS Negl. Trop. Dis.">
        <title>Revisiting the worldwide diversity of Leptospira species in the environment.</title>
        <authorList>
            <person name="Vincent A.T."/>
            <person name="Schiettekatte O."/>
            <person name="Bourhy P."/>
            <person name="Veyrier F.J."/>
            <person name="Picardeau M."/>
        </authorList>
    </citation>
    <scope>NUCLEOTIDE SEQUENCE [LARGE SCALE GENOMIC DNA]</scope>
    <source>
        <strain evidence="1">201300427</strain>
    </source>
</reference>
<dbReference type="EMBL" id="RQHW01000002">
    <property type="protein sequence ID" value="TGN21085.1"/>
    <property type="molecule type" value="Genomic_DNA"/>
</dbReference>
<name>A0A4R9M5K2_9LEPT</name>
<dbReference type="Proteomes" id="UP000298058">
    <property type="component" value="Unassembled WGS sequence"/>
</dbReference>
<comment type="caution">
    <text evidence="1">The sequence shown here is derived from an EMBL/GenBank/DDBJ whole genome shotgun (WGS) entry which is preliminary data.</text>
</comment>
<proteinExistence type="predicted"/>
<organism evidence="1 2">
    <name type="scientific">Leptospira idonii</name>
    <dbReference type="NCBI Taxonomy" id="1193500"/>
    <lineage>
        <taxon>Bacteria</taxon>
        <taxon>Pseudomonadati</taxon>
        <taxon>Spirochaetota</taxon>
        <taxon>Spirochaetia</taxon>
        <taxon>Leptospirales</taxon>
        <taxon>Leptospiraceae</taxon>
        <taxon>Leptospira</taxon>
    </lineage>
</organism>
<dbReference type="AlphaFoldDB" id="A0A4R9M5K2"/>
<gene>
    <name evidence="1" type="ORF">EHS15_00775</name>
</gene>
<sequence>MNLKFLKFAVFLAFISCSTIEFIPEPEYTAYRAGYRKANWEEIEILRERPRKPFQIMGEIVIRNQSEAPWEELEISLKKEMWEKKMDGVWMIQKKQQSVDALSFETMDNRGHTTHSYKHQSNLPVWTGYAFRYK</sequence>
<accession>A0A4R9M5K2</accession>
<keyword evidence="2" id="KW-1185">Reference proteome</keyword>
<dbReference type="OrthoDB" id="328893at2"/>
<evidence type="ECO:0000313" key="1">
    <source>
        <dbReference type="EMBL" id="TGN21085.1"/>
    </source>
</evidence>
<dbReference type="RefSeq" id="WP_135758620.1">
    <property type="nucleotide sequence ID" value="NZ_RQHW01000002.1"/>
</dbReference>
<protein>
    <submittedName>
        <fullName evidence="1">Uncharacterized protein</fullName>
    </submittedName>
</protein>